<evidence type="ECO:0000256" key="2">
    <source>
        <dbReference type="ARBA" id="ARBA00007376"/>
    </source>
</evidence>
<evidence type="ECO:0000313" key="15">
    <source>
        <dbReference type="Proteomes" id="UP001108280"/>
    </source>
</evidence>
<dbReference type="FunFam" id="1.20.1070.10:FF:000042">
    <property type="entry name" value="Taste receptor type 2 member 7"/>
    <property type="match status" value="1"/>
</dbReference>
<evidence type="ECO:0000256" key="14">
    <source>
        <dbReference type="SAM" id="Phobius"/>
    </source>
</evidence>
<keyword evidence="6 14" id="KW-1133">Transmembrane helix</keyword>
<keyword evidence="9 13" id="KW-0675">Receptor</keyword>
<dbReference type="GO" id="GO:0033038">
    <property type="term" value="F:bitter taste receptor activity"/>
    <property type="evidence" value="ECO:0007669"/>
    <property type="project" value="InterPro"/>
</dbReference>
<keyword evidence="15" id="KW-1185">Reference proteome</keyword>
<evidence type="ECO:0000256" key="4">
    <source>
        <dbReference type="ARBA" id="ARBA00022606"/>
    </source>
</evidence>
<sequence length="309" mass="35028">MAVIINAILQVTLITIVIVELIIGSLVNAFMALVNLLDWVKRGKISAVDQILTALAISRTAFLLSLMTSLLMTLLDPASLEMRIVRRMHPTSWTVTNHFSVWLATCLSIFYFLKIAIFSNSIFLALKWKATKVVSVTLMVSLIILFINIIVINIVTDRPKVNTSYWFSSNNTLSVYGLFLLTNALFTLIPFTVTLITFLLLIFSLWRHLKNIRHNAKGFRDVSTAAHIKSLQSVVTFLLLYTVFVMSLLFQSWNLNSQQINLSLMVFRSTAIAFPSGHSCVLILGNSKLRRASLSMLWWLRCKYKCTEN</sequence>
<dbReference type="Proteomes" id="UP001108280">
    <property type="component" value="Chromosome 8"/>
</dbReference>
<accession>A0A9J7K0R0</accession>
<dbReference type="Pfam" id="PF05296">
    <property type="entry name" value="TAS2R"/>
    <property type="match status" value="1"/>
</dbReference>
<dbReference type="InterPro" id="IPR007960">
    <property type="entry name" value="TAS2R"/>
</dbReference>
<comment type="similarity">
    <text evidence="2 12">Belongs to the G-protein coupled receptor T2R family.</text>
</comment>
<feature type="transmembrane region" description="Helical" evidence="14">
    <location>
        <begin position="51"/>
        <end position="75"/>
    </location>
</feature>
<protein>
    <recommendedName>
        <fullName evidence="13">Taste receptor type 2</fullName>
    </recommendedName>
</protein>
<feature type="transmembrane region" description="Helical" evidence="14">
    <location>
        <begin position="133"/>
        <end position="155"/>
    </location>
</feature>
<name>A0A9J7K0R0_CRIGR</name>
<dbReference type="CDD" id="cd15019">
    <property type="entry name" value="7tm_TAS2R14-like"/>
    <property type="match status" value="1"/>
</dbReference>
<keyword evidence="4 13" id="KW-0716">Sensory transduction</keyword>
<dbReference type="KEGG" id="cge:100773884"/>
<reference evidence="15" key="1">
    <citation type="journal article" date="2018" name="Biotechnol. Bioeng.">
        <title>A reference genome of the Chinese hamster based on a hybrid assembly strategy.</title>
        <authorList>
            <person name="Rupp O."/>
            <person name="MacDonald M.L."/>
            <person name="Li S."/>
            <person name="Dhiman H."/>
            <person name="Polson S."/>
            <person name="Griep S."/>
            <person name="Heffner K."/>
            <person name="Hernandez I."/>
            <person name="Brinkrolf K."/>
            <person name="Jadhav V."/>
            <person name="Samoudi M."/>
            <person name="Hao H."/>
            <person name="Kingham B."/>
            <person name="Goesmann A."/>
            <person name="Betenbaugh M.J."/>
            <person name="Lewis N.E."/>
            <person name="Borth N."/>
            <person name="Lee K.H."/>
        </authorList>
    </citation>
    <scope>NUCLEOTIDE SEQUENCE [LARGE SCALE GENOMIC DNA]</scope>
    <source>
        <strain evidence="15">17A/GY</strain>
    </source>
</reference>
<dbReference type="SUPFAM" id="SSF81321">
    <property type="entry name" value="Family A G protein-coupled receptor-like"/>
    <property type="match status" value="1"/>
</dbReference>
<dbReference type="PANTHER" id="PTHR11394:SF75">
    <property type="entry name" value="TASTE RECEPTOR TYPE 2 MEMBER 103"/>
    <property type="match status" value="1"/>
</dbReference>
<keyword evidence="10" id="KW-0325">Glycoprotein</keyword>
<keyword evidence="11 13" id="KW-0807">Transducer</keyword>
<evidence type="ECO:0000313" key="16">
    <source>
        <dbReference type="RefSeq" id="XP_027285764.1"/>
    </source>
</evidence>
<evidence type="ECO:0000256" key="3">
    <source>
        <dbReference type="ARBA" id="ARBA00022480"/>
    </source>
</evidence>
<evidence type="ECO:0000256" key="5">
    <source>
        <dbReference type="ARBA" id="ARBA00022692"/>
    </source>
</evidence>
<comment type="subcellular location">
    <subcellularLocation>
        <location evidence="1 13">Membrane</location>
        <topology evidence="1 13">Multi-pass membrane protein</topology>
    </subcellularLocation>
</comment>
<evidence type="ECO:0000256" key="7">
    <source>
        <dbReference type="ARBA" id="ARBA00023040"/>
    </source>
</evidence>
<dbReference type="RefSeq" id="XP_027285764.1">
    <property type="nucleotide sequence ID" value="XM_027429963.1"/>
</dbReference>
<evidence type="ECO:0000256" key="6">
    <source>
        <dbReference type="ARBA" id="ARBA00022989"/>
    </source>
</evidence>
<keyword evidence="7 13" id="KW-0297">G-protein coupled receptor</keyword>
<feature type="transmembrane region" description="Helical" evidence="14">
    <location>
        <begin position="265"/>
        <end position="285"/>
    </location>
</feature>
<evidence type="ECO:0000256" key="10">
    <source>
        <dbReference type="ARBA" id="ARBA00023180"/>
    </source>
</evidence>
<dbReference type="GO" id="GO:0004930">
    <property type="term" value="F:G protein-coupled receptor activity"/>
    <property type="evidence" value="ECO:0007669"/>
    <property type="project" value="UniProtKB-KW"/>
</dbReference>
<dbReference type="PANTHER" id="PTHR11394">
    <property type="entry name" value="TASTE RECEPTOR TYPE 2"/>
    <property type="match status" value="1"/>
</dbReference>
<evidence type="ECO:0000256" key="1">
    <source>
        <dbReference type="ARBA" id="ARBA00004141"/>
    </source>
</evidence>
<dbReference type="Gene3D" id="1.20.1070.10">
    <property type="entry name" value="Rhodopsin 7-helix transmembrane proteins"/>
    <property type="match status" value="1"/>
</dbReference>
<dbReference type="OrthoDB" id="8876749at2759"/>
<gene>
    <name evidence="16" type="primary">LOC100773884</name>
</gene>
<evidence type="ECO:0000256" key="9">
    <source>
        <dbReference type="ARBA" id="ARBA00023170"/>
    </source>
</evidence>
<organism evidence="15 16">
    <name type="scientific">Cricetulus griseus</name>
    <name type="common">Chinese hamster</name>
    <name type="synonym">Cricetulus barabensis griseus</name>
    <dbReference type="NCBI Taxonomy" id="10029"/>
    <lineage>
        <taxon>Eukaryota</taxon>
        <taxon>Metazoa</taxon>
        <taxon>Chordata</taxon>
        <taxon>Craniata</taxon>
        <taxon>Vertebrata</taxon>
        <taxon>Euteleostomi</taxon>
        <taxon>Mammalia</taxon>
        <taxon>Eutheria</taxon>
        <taxon>Euarchontoglires</taxon>
        <taxon>Glires</taxon>
        <taxon>Rodentia</taxon>
        <taxon>Myomorpha</taxon>
        <taxon>Muroidea</taxon>
        <taxon>Cricetidae</taxon>
        <taxon>Cricetinae</taxon>
        <taxon>Cricetulus</taxon>
    </lineage>
</organism>
<dbReference type="GeneID" id="100773884"/>
<dbReference type="GO" id="GO:0016020">
    <property type="term" value="C:membrane"/>
    <property type="evidence" value="ECO:0007669"/>
    <property type="project" value="UniProtKB-SubCell"/>
</dbReference>
<reference evidence="16" key="3">
    <citation type="submission" date="2025-08" db="UniProtKB">
        <authorList>
            <consortium name="RefSeq"/>
        </authorList>
    </citation>
    <scope>IDENTIFICATION</scope>
    <source>
        <strain evidence="16">17A/GY</strain>
        <tissue evidence="16">Liver</tissue>
    </source>
</reference>
<proteinExistence type="inferred from homology"/>
<keyword evidence="5 13" id="KW-0812">Transmembrane</keyword>
<feature type="transmembrane region" description="Helical" evidence="14">
    <location>
        <begin position="175"/>
        <end position="203"/>
    </location>
</feature>
<keyword evidence="8 13" id="KW-0472">Membrane</keyword>
<keyword evidence="3 13" id="KW-0919">Taste</keyword>
<evidence type="ECO:0000256" key="8">
    <source>
        <dbReference type="ARBA" id="ARBA00023136"/>
    </source>
</evidence>
<feature type="transmembrane region" description="Helical" evidence="14">
    <location>
        <begin position="12"/>
        <end position="39"/>
    </location>
</feature>
<evidence type="ECO:0000256" key="13">
    <source>
        <dbReference type="RuleBase" id="RU004424"/>
    </source>
</evidence>
<evidence type="ECO:0000256" key="11">
    <source>
        <dbReference type="ARBA" id="ARBA00023224"/>
    </source>
</evidence>
<feature type="transmembrane region" description="Helical" evidence="14">
    <location>
        <begin position="95"/>
        <end position="113"/>
    </location>
</feature>
<reference evidence="15" key="2">
    <citation type="journal article" date="2020" name="Biotechnol. Bioeng.">
        <title>Chromosome-scale scaffolds for the Chinese hamster reference genome assembly to facilitate the study of the CHO epigenome.</title>
        <authorList>
            <person name="Hilliard W."/>
            <person name="MacDonald M."/>
            <person name="Lee K.H."/>
        </authorList>
    </citation>
    <scope>NUCLEOTIDE SEQUENCE [LARGE SCALE GENOMIC DNA]</scope>
    <source>
        <strain evidence="15">17A/GY</strain>
    </source>
</reference>
<feature type="transmembrane region" description="Helical" evidence="14">
    <location>
        <begin position="234"/>
        <end position="253"/>
    </location>
</feature>
<dbReference type="AlphaFoldDB" id="A0A9J7K0R0"/>
<evidence type="ECO:0000256" key="12">
    <source>
        <dbReference type="RuleBase" id="RU004423"/>
    </source>
</evidence>